<evidence type="ECO:0000313" key="1">
    <source>
        <dbReference type="EMBL" id="KAG5621783.1"/>
    </source>
</evidence>
<dbReference type="EMBL" id="JACXVP010000002">
    <property type="protein sequence ID" value="KAG5621783.1"/>
    <property type="molecule type" value="Genomic_DNA"/>
</dbReference>
<gene>
    <name evidence="1" type="ORF">H5410_007001</name>
</gene>
<dbReference type="AlphaFoldDB" id="A0A9J6ACX8"/>
<comment type="caution">
    <text evidence="1">The sequence shown here is derived from an EMBL/GenBank/DDBJ whole genome shotgun (WGS) entry which is preliminary data.</text>
</comment>
<reference evidence="1 2" key="1">
    <citation type="submission" date="2020-09" db="EMBL/GenBank/DDBJ databases">
        <title>De no assembly of potato wild relative species, Solanum commersonii.</title>
        <authorList>
            <person name="Cho K."/>
        </authorList>
    </citation>
    <scope>NUCLEOTIDE SEQUENCE [LARGE SCALE GENOMIC DNA]</scope>
    <source>
        <strain evidence="1">LZ3.2</strain>
        <tissue evidence="1">Leaf</tissue>
    </source>
</reference>
<evidence type="ECO:0000313" key="2">
    <source>
        <dbReference type="Proteomes" id="UP000824120"/>
    </source>
</evidence>
<dbReference type="Proteomes" id="UP000824120">
    <property type="component" value="Chromosome 2"/>
</dbReference>
<protein>
    <submittedName>
        <fullName evidence="1">Uncharacterized protein</fullName>
    </submittedName>
</protein>
<proteinExistence type="predicted"/>
<organism evidence="1 2">
    <name type="scientific">Solanum commersonii</name>
    <name type="common">Commerson's wild potato</name>
    <name type="synonym">Commerson's nightshade</name>
    <dbReference type="NCBI Taxonomy" id="4109"/>
    <lineage>
        <taxon>Eukaryota</taxon>
        <taxon>Viridiplantae</taxon>
        <taxon>Streptophyta</taxon>
        <taxon>Embryophyta</taxon>
        <taxon>Tracheophyta</taxon>
        <taxon>Spermatophyta</taxon>
        <taxon>Magnoliopsida</taxon>
        <taxon>eudicotyledons</taxon>
        <taxon>Gunneridae</taxon>
        <taxon>Pentapetalae</taxon>
        <taxon>asterids</taxon>
        <taxon>lamiids</taxon>
        <taxon>Solanales</taxon>
        <taxon>Solanaceae</taxon>
        <taxon>Solanoideae</taxon>
        <taxon>Solaneae</taxon>
        <taxon>Solanum</taxon>
    </lineage>
</organism>
<name>A0A9J6ACX8_SOLCO</name>
<sequence>MTTMRETRSHMRRCVIGSLLVPSFVELYKLLLGGYCMLMAQIFANQVPKCRWILTSCRPYVVVSPLVTARLAVVTYYLQ</sequence>
<keyword evidence="2" id="KW-1185">Reference proteome</keyword>
<accession>A0A9J6ACX8</accession>